<evidence type="ECO:0000259" key="4">
    <source>
        <dbReference type="PROSITE" id="PS50995"/>
    </source>
</evidence>
<dbReference type="InterPro" id="IPR036390">
    <property type="entry name" value="WH_DNA-bd_sf"/>
</dbReference>
<dbReference type="GO" id="GO:0003700">
    <property type="term" value="F:DNA-binding transcription factor activity"/>
    <property type="evidence" value="ECO:0007669"/>
    <property type="project" value="InterPro"/>
</dbReference>
<keyword evidence="3" id="KW-0804">Transcription</keyword>
<comment type="caution">
    <text evidence="5">The sequence shown here is derived from an EMBL/GenBank/DDBJ whole genome shotgun (WGS) entry which is preliminary data.</text>
</comment>
<dbReference type="PROSITE" id="PS50995">
    <property type="entry name" value="HTH_MARR_2"/>
    <property type="match status" value="1"/>
</dbReference>
<dbReference type="Pfam" id="PF01047">
    <property type="entry name" value="MarR"/>
    <property type="match status" value="1"/>
</dbReference>
<keyword evidence="2" id="KW-0238">DNA-binding</keyword>
<accession>A0A091AVW0</accession>
<dbReference type="eggNOG" id="COG1846">
    <property type="taxonomic scope" value="Bacteria"/>
</dbReference>
<evidence type="ECO:0000256" key="3">
    <source>
        <dbReference type="ARBA" id="ARBA00023163"/>
    </source>
</evidence>
<dbReference type="InterPro" id="IPR036388">
    <property type="entry name" value="WH-like_DNA-bd_sf"/>
</dbReference>
<dbReference type="InterPro" id="IPR039422">
    <property type="entry name" value="MarR/SlyA-like"/>
</dbReference>
<dbReference type="PATRIC" id="fig|1121015.4.peg.1460"/>
<keyword evidence="1" id="KW-0805">Transcription regulation</keyword>
<organism evidence="5 6">
    <name type="scientific">Arenimonas oryziterrae DSM 21050 = YC6267</name>
    <dbReference type="NCBI Taxonomy" id="1121015"/>
    <lineage>
        <taxon>Bacteria</taxon>
        <taxon>Pseudomonadati</taxon>
        <taxon>Pseudomonadota</taxon>
        <taxon>Gammaproteobacteria</taxon>
        <taxon>Lysobacterales</taxon>
        <taxon>Lysobacteraceae</taxon>
        <taxon>Arenimonas</taxon>
    </lineage>
</organism>
<evidence type="ECO:0000256" key="1">
    <source>
        <dbReference type="ARBA" id="ARBA00023015"/>
    </source>
</evidence>
<dbReference type="PRINTS" id="PR00598">
    <property type="entry name" value="HTHMARR"/>
</dbReference>
<dbReference type="RefSeq" id="WP_022968436.1">
    <property type="nucleotide sequence ID" value="NZ_ATVD01000001.1"/>
</dbReference>
<protein>
    <recommendedName>
        <fullName evidence="4">HTH marR-type domain-containing protein</fullName>
    </recommendedName>
</protein>
<dbReference type="InterPro" id="IPR000835">
    <property type="entry name" value="HTH_MarR-typ"/>
</dbReference>
<reference evidence="5 6" key="1">
    <citation type="submission" date="2013-09" db="EMBL/GenBank/DDBJ databases">
        <title>Genome sequencing of Arenimonas oryziterrae.</title>
        <authorList>
            <person name="Chen F."/>
            <person name="Wang G."/>
        </authorList>
    </citation>
    <scope>NUCLEOTIDE SEQUENCE [LARGE SCALE GENOMIC DNA]</scope>
    <source>
        <strain evidence="5 6">YC6267</strain>
    </source>
</reference>
<feature type="domain" description="HTH marR-type" evidence="4">
    <location>
        <begin position="7"/>
        <end position="139"/>
    </location>
</feature>
<dbReference type="EMBL" id="AVCI01000005">
    <property type="protein sequence ID" value="KFN43571.1"/>
    <property type="molecule type" value="Genomic_DNA"/>
</dbReference>
<dbReference type="SMART" id="SM00347">
    <property type="entry name" value="HTH_MARR"/>
    <property type="match status" value="1"/>
</dbReference>
<dbReference type="SUPFAM" id="SSF46785">
    <property type="entry name" value="Winged helix' DNA-binding domain"/>
    <property type="match status" value="1"/>
</dbReference>
<evidence type="ECO:0000256" key="2">
    <source>
        <dbReference type="ARBA" id="ARBA00023125"/>
    </source>
</evidence>
<dbReference type="Gene3D" id="1.10.10.10">
    <property type="entry name" value="Winged helix-like DNA-binding domain superfamily/Winged helix DNA-binding domain"/>
    <property type="match status" value="1"/>
</dbReference>
<proteinExistence type="predicted"/>
<dbReference type="Proteomes" id="UP000029385">
    <property type="component" value="Unassembled WGS sequence"/>
</dbReference>
<dbReference type="AlphaFoldDB" id="A0A091AVW0"/>
<keyword evidence="6" id="KW-1185">Reference proteome</keyword>
<dbReference type="PANTHER" id="PTHR33164">
    <property type="entry name" value="TRANSCRIPTIONAL REGULATOR, MARR FAMILY"/>
    <property type="match status" value="1"/>
</dbReference>
<evidence type="ECO:0000313" key="6">
    <source>
        <dbReference type="Proteomes" id="UP000029385"/>
    </source>
</evidence>
<name>A0A091AVW0_9GAMM</name>
<evidence type="ECO:0000313" key="5">
    <source>
        <dbReference type="EMBL" id="KFN43571.1"/>
    </source>
</evidence>
<dbReference type="STRING" id="1121015.GCA_000420545_00785"/>
<gene>
    <name evidence="5" type="ORF">N789_09865</name>
</gene>
<sequence>MSPSPDKSTFGYTVADITRLFRRVFDRRSAHLGLTRAQWRALSRIERAEGLSQKQLAEDLDLEPIAIGRVVDRLEIAGFIERRADPDDRRCWCLYLAPKSAEVMAGMKRISSVLREDVLEGIDADDLATTLRVLAKVKDTLNELDKEGRPMAARKQAKA</sequence>
<dbReference type="GO" id="GO:0006950">
    <property type="term" value="P:response to stress"/>
    <property type="evidence" value="ECO:0007669"/>
    <property type="project" value="TreeGrafter"/>
</dbReference>
<dbReference type="PANTHER" id="PTHR33164:SF64">
    <property type="entry name" value="TRANSCRIPTIONAL REGULATOR SLYA"/>
    <property type="match status" value="1"/>
</dbReference>
<dbReference type="GO" id="GO:0003677">
    <property type="term" value="F:DNA binding"/>
    <property type="evidence" value="ECO:0007669"/>
    <property type="project" value="UniProtKB-KW"/>
</dbReference>